<feature type="transmembrane region" description="Helical" evidence="7">
    <location>
        <begin position="185"/>
        <end position="205"/>
    </location>
</feature>
<keyword evidence="3 9" id="KW-0418">Kinase</keyword>
<dbReference type="InterPro" id="IPR017441">
    <property type="entry name" value="Protein_kinase_ATP_BS"/>
</dbReference>
<feature type="transmembrane region" description="Helical" evidence="7">
    <location>
        <begin position="217"/>
        <end position="237"/>
    </location>
</feature>
<proteinExistence type="predicted"/>
<keyword evidence="7" id="KW-1133">Transmembrane helix</keyword>
<name>A0A956RQT9_UNCEI</name>
<evidence type="ECO:0000256" key="1">
    <source>
        <dbReference type="ARBA" id="ARBA00022679"/>
    </source>
</evidence>
<dbReference type="Pfam" id="PF00069">
    <property type="entry name" value="Pkinase"/>
    <property type="match status" value="1"/>
</dbReference>
<evidence type="ECO:0000313" key="10">
    <source>
        <dbReference type="Proteomes" id="UP000697710"/>
    </source>
</evidence>
<reference evidence="9" key="1">
    <citation type="submission" date="2020-04" db="EMBL/GenBank/DDBJ databases">
        <authorList>
            <person name="Zhang T."/>
        </authorList>
    </citation>
    <scope>NUCLEOTIDE SEQUENCE</scope>
    <source>
        <strain evidence="9">HKST-UBA01</strain>
    </source>
</reference>
<feature type="transmembrane region" description="Helical" evidence="7">
    <location>
        <begin position="101"/>
        <end position="121"/>
    </location>
</feature>
<dbReference type="CDD" id="cd14014">
    <property type="entry name" value="STKc_PknB_like"/>
    <property type="match status" value="1"/>
</dbReference>
<dbReference type="PROSITE" id="PS00108">
    <property type="entry name" value="PROTEIN_KINASE_ST"/>
    <property type="match status" value="1"/>
</dbReference>
<keyword evidence="2 5" id="KW-0547">Nucleotide-binding</keyword>
<protein>
    <submittedName>
        <fullName evidence="9">Serine/threonine protein kinase</fullName>
    </submittedName>
</protein>
<organism evidence="9 10">
    <name type="scientific">Eiseniibacteriota bacterium</name>
    <dbReference type="NCBI Taxonomy" id="2212470"/>
    <lineage>
        <taxon>Bacteria</taxon>
        <taxon>Candidatus Eiseniibacteriota</taxon>
    </lineage>
</organism>
<evidence type="ECO:0000256" key="2">
    <source>
        <dbReference type="ARBA" id="ARBA00022741"/>
    </source>
</evidence>
<dbReference type="Gene3D" id="3.30.200.20">
    <property type="entry name" value="Phosphorylase Kinase, domain 1"/>
    <property type="match status" value="1"/>
</dbReference>
<evidence type="ECO:0000256" key="3">
    <source>
        <dbReference type="ARBA" id="ARBA00022777"/>
    </source>
</evidence>
<dbReference type="SMART" id="SM00220">
    <property type="entry name" value="S_TKc"/>
    <property type="match status" value="1"/>
</dbReference>
<evidence type="ECO:0000256" key="7">
    <source>
        <dbReference type="SAM" id="Phobius"/>
    </source>
</evidence>
<dbReference type="PROSITE" id="PS00107">
    <property type="entry name" value="PROTEIN_KINASE_ATP"/>
    <property type="match status" value="1"/>
</dbReference>
<feature type="transmembrane region" description="Helical" evidence="7">
    <location>
        <begin position="69"/>
        <end position="89"/>
    </location>
</feature>
<gene>
    <name evidence="9" type="ORF">KC729_14170</name>
</gene>
<reference evidence="9" key="2">
    <citation type="journal article" date="2021" name="Microbiome">
        <title>Successional dynamics and alternative stable states in a saline activated sludge microbial community over 9 years.</title>
        <authorList>
            <person name="Wang Y."/>
            <person name="Ye J."/>
            <person name="Ju F."/>
            <person name="Liu L."/>
            <person name="Boyd J.A."/>
            <person name="Deng Y."/>
            <person name="Parks D.H."/>
            <person name="Jiang X."/>
            <person name="Yin X."/>
            <person name="Woodcroft B.J."/>
            <person name="Tyson G.W."/>
            <person name="Hugenholtz P."/>
            <person name="Polz M.F."/>
            <person name="Zhang T."/>
        </authorList>
    </citation>
    <scope>NUCLEOTIDE SEQUENCE</scope>
    <source>
        <strain evidence="9">HKST-UBA01</strain>
    </source>
</reference>
<dbReference type="InterPro" id="IPR008271">
    <property type="entry name" value="Ser/Thr_kinase_AS"/>
</dbReference>
<dbReference type="PROSITE" id="PS50011">
    <property type="entry name" value="PROTEIN_KINASE_DOM"/>
    <property type="match status" value="1"/>
</dbReference>
<feature type="binding site" evidence="5">
    <location>
        <position position="287"/>
    </location>
    <ligand>
        <name>ATP</name>
        <dbReference type="ChEBI" id="CHEBI:30616"/>
    </ligand>
</feature>
<dbReference type="InterPro" id="IPR000719">
    <property type="entry name" value="Prot_kinase_dom"/>
</dbReference>
<evidence type="ECO:0000313" key="9">
    <source>
        <dbReference type="EMBL" id="MCA9728832.1"/>
    </source>
</evidence>
<evidence type="ECO:0000256" key="4">
    <source>
        <dbReference type="ARBA" id="ARBA00022840"/>
    </source>
</evidence>
<dbReference type="Proteomes" id="UP000697710">
    <property type="component" value="Unassembled WGS sequence"/>
</dbReference>
<evidence type="ECO:0000256" key="6">
    <source>
        <dbReference type="SAM" id="MobiDB-lite"/>
    </source>
</evidence>
<feature type="region of interest" description="Disordered" evidence="6">
    <location>
        <begin position="560"/>
        <end position="579"/>
    </location>
</feature>
<feature type="transmembrane region" description="Helical" evidence="7">
    <location>
        <begin position="158"/>
        <end position="178"/>
    </location>
</feature>
<keyword evidence="1" id="KW-0808">Transferase</keyword>
<keyword evidence="7" id="KW-0812">Transmembrane</keyword>
<dbReference type="PANTHER" id="PTHR43289">
    <property type="entry name" value="MITOGEN-ACTIVATED PROTEIN KINASE KINASE KINASE 20-RELATED"/>
    <property type="match status" value="1"/>
</dbReference>
<evidence type="ECO:0000256" key="5">
    <source>
        <dbReference type="PROSITE-ProRule" id="PRU10141"/>
    </source>
</evidence>
<dbReference type="EMBL" id="JAGQHR010000489">
    <property type="protein sequence ID" value="MCA9728832.1"/>
    <property type="molecule type" value="Genomic_DNA"/>
</dbReference>
<dbReference type="InterPro" id="IPR011009">
    <property type="entry name" value="Kinase-like_dom_sf"/>
</dbReference>
<dbReference type="PANTHER" id="PTHR43289:SF6">
    <property type="entry name" value="SERINE_THREONINE-PROTEIN KINASE NEKL-3"/>
    <property type="match status" value="1"/>
</dbReference>
<dbReference type="GO" id="GO:0005524">
    <property type="term" value="F:ATP binding"/>
    <property type="evidence" value="ECO:0007669"/>
    <property type="project" value="UniProtKB-UniRule"/>
</dbReference>
<dbReference type="SUPFAM" id="SSF56112">
    <property type="entry name" value="Protein kinase-like (PK-like)"/>
    <property type="match status" value="1"/>
</dbReference>
<comment type="caution">
    <text evidence="9">The sequence shown here is derived from an EMBL/GenBank/DDBJ whole genome shotgun (WGS) entry which is preliminary data.</text>
</comment>
<feature type="domain" description="Protein kinase" evidence="8">
    <location>
        <begin position="258"/>
        <end position="532"/>
    </location>
</feature>
<sequence>MSDQSTIALAIGRNPSMTGSGFSNLSPEIQGQMYRRFAGLGLLYSGAWVANYIYYRATPRPFGDPGREIFWHITTALSVLLGLAVYFLCRKRQLPARYFSDLAVVFEIVGGLGIMAGYVGWEHHGALFLQKLSEVLGIGSDQILAQLVEPLNRAGLRLLYADGISWVTVWILVFPLVIPMPWRRTAVATLATAATAPGIMTASLIVNGTPETVRSWILPYMMEVTVPTLICAGIAIYGSRVVYRLTRDLSHARQMGSYLLEERIGEGGMGEVWRAKHRLLVRPAAIKLIRAEALGQEGASAQDALRRFEREAQATAMLSSPHSIALYDFGTTDEGAFYYVMELLRGVDLKSLIERFGPVPPERAVHILRQACHSLDDAHRTGLIHRDIKPGNIFVCHYGNEFDFVKVLDFGLVKRASDTDVGASQLTTAGLACGTPGFMAPEMAYGSESIDARADLYGLGCVGYWLLTGQLVFDGGSPMEILVKHAKDAPIPPSVRSELDIPADLERVILDCLEKEPAKRPSSARELARRLAACEPSGPGWTDERSSEWWQRHLPTLTADPRLPAAGGTDETEMVATVR</sequence>
<feature type="transmembrane region" description="Helical" evidence="7">
    <location>
        <begin position="37"/>
        <end position="57"/>
    </location>
</feature>
<keyword evidence="9" id="KW-0723">Serine/threonine-protein kinase</keyword>
<keyword evidence="4 5" id="KW-0067">ATP-binding</keyword>
<accession>A0A956RQT9</accession>
<dbReference type="AlphaFoldDB" id="A0A956RQT9"/>
<dbReference type="Gene3D" id="1.10.510.10">
    <property type="entry name" value="Transferase(Phosphotransferase) domain 1"/>
    <property type="match status" value="1"/>
</dbReference>
<dbReference type="GO" id="GO:0004674">
    <property type="term" value="F:protein serine/threonine kinase activity"/>
    <property type="evidence" value="ECO:0007669"/>
    <property type="project" value="UniProtKB-KW"/>
</dbReference>
<keyword evidence="7" id="KW-0472">Membrane</keyword>
<evidence type="ECO:0000259" key="8">
    <source>
        <dbReference type="PROSITE" id="PS50011"/>
    </source>
</evidence>